<dbReference type="GO" id="GO:0005737">
    <property type="term" value="C:cytoplasm"/>
    <property type="evidence" value="ECO:0007669"/>
    <property type="project" value="InterPro"/>
</dbReference>
<keyword evidence="3" id="KW-1185">Reference proteome</keyword>
<dbReference type="STRING" id="46731.A0A3M6U253"/>
<dbReference type="EMBL" id="RCHS01002387">
    <property type="protein sequence ID" value="RMX47666.1"/>
    <property type="molecule type" value="Genomic_DNA"/>
</dbReference>
<dbReference type="AlphaFoldDB" id="A0A3M6U253"/>
<accession>A0A3M6U253</accession>
<dbReference type="InterPro" id="IPR052815">
    <property type="entry name" value="PDCD2-like_regulator"/>
</dbReference>
<name>A0A3M6U253_POCDA</name>
<dbReference type="PANTHER" id="PTHR46421:SF1">
    <property type="entry name" value="PROGRAMMED CELL DEATH PROTEIN 2-LIKE"/>
    <property type="match status" value="1"/>
</dbReference>
<proteinExistence type="predicted"/>
<gene>
    <name evidence="2" type="ORF">pdam_00013622</name>
</gene>
<dbReference type="PANTHER" id="PTHR46421">
    <property type="entry name" value="PROGRAMMED CELL DEATH PROTEIN 2-LIKE"/>
    <property type="match status" value="1"/>
</dbReference>
<protein>
    <recommendedName>
        <fullName evidence="1">Programmed cell death protein 2 C-terminal domain-containing protein</fullName>
    </recommendedName>
</protein>
<comment type="caution">
    <text evidence="2">The sequence shown here is derived from an EMBL/GenBank/DDBJ whole genome shotgun (WGS) entry which is preliminary data.</text>
</comment>
<dbReference type="InterPro" id="IPR007320">
    <property type="entry name" value="PDCD2_C"/>
</dbReference>
<evidence type="ECO:0000313" key="3">
    <source>
        <dbReference type="Proteomes" id="UP000275408"/>
    </source>
</evidence>
<sequence>MADEPLLLGLADGNMTENDDNICGWSTNKIGGKPNWLHGQPLCFPTCPLCGKILYLVCQIYCPLSESTFHRVLYVFGCVSKSCWNKNTSWKVLRSQARDSNFVSRETAENKSSGGFEVDDWCDDAEDWGDDNDFSMSLEQCTGKLTLSEDKPEEMNHTIAGNFSEGQPHTETSLASIPHFAPMYVSVVEAPDPKETSTKMTKHEKALLSEYQQREGGHVLDALETDEGNKEWAGEKYESAAVTHGDKAFHKFNKQLHAYPQQCLSSQNNRHEAETEQFSNSNNVHNLERLDNNICEDNGGNLSDNTALREDQRKAFLATVNQVNDVIIEFGTVMVFTCAKSCWGEKESVGEDVYLEEFCLVEADPDVLLFQ</sequence>
<dbReference type="Proteomes" id="UP000275408">
    <property type="component" value="Unassembled WGS sequence"/>
</dbReference>
<reference evidence="2 3" key="1">
    <citation type="journal article" date="2018" name="Sci. Rep.">
        <title>Comparative analysis of the Pocillopora damicornis genome highlights role of immune system in coral evolution.</title>
        <authorList>
            <person name="Cunning R."/>
            <person name="Bay R.A."/>
            <person name="Gillette P."/>
            <person name="Baker A.C."/>
            <person name="Traylor-Knowles N."/>
        </authorList>
    </citation>
    <scope>NUCLEOTIDE SEQUENCE [LARGE SCALE GENOMIC DNA]</scope>
    <source>
        <strain evidence="2">RSMAS</strain>
        <tissue evidence="2">Whole animal</tissue>
    </source>
</reference>
<feature type="domain" description="Programmed cell death protein 2 C-terminal" evidence="1">
    <location>
        <begin position="246"/>
        <end position="362"/>
    </location>
</feature>
<dbReference type="Pfam" id="PF04194">
    <property type="entry name" value="PDCD2_C"/>
    <property type="match status" value="1"/>
</dbReference>
<evidence type="ECO:0000313" key="2">
    <source>
        <dbReference type="EMBL" id="RMX47666.1"/>
    </source>
</evidence>
<organism evidence="2 3">
    <name type="scientific">Pocillopora damicornis</name>
    <name type="common">Cauliflower coral</name>
    <name type="synonym">Millepora damicornis</name>
    <dbReference type="NCBI Taxonomy" id="46731"/>
    <lineage>
        <taxon>Eukaryota</taxon>
        <taxon>Metazoa</taxon>
        <taxon>Cnidaria</taxon>
        <taxon>Anthozoa</taxon>
        <taxon>Hexacorallia</taxon>
        <taxon>Scleractinia</taxon>
        <taxon>Astrocoeniina</taxon>
        <taxon>Pocilloporidae</taxon>
        <taxon>Pocillopora</taxon>
    </lineage>
</organism>
<dbReference type="OrthoDB" id="366284at2759"/>
<dbReference type="GO" id="GO:0006915">
    <property type="term" value="P:apoptotic process"/>
    <property type="evidence" value="ECO:0007669"/>
    <property type="project" value="TreeGrafter"/>
</dbReference>
<evidence type="ECO:0000259" key="1">
    <source>
        <dbReference type="Pfam" id="PF04194"/>
    </source>
</evidence>